<reference evidence="2" key="3">
    <citation type="journal article" date="2017" name="Nature">
        <title>Genome sequence of the progenitor of the wheat D genome Aegilops tauschii.</title>
        <authorList>
            <person name="Luo M.C."/>
            <person name="Gu Y.Q."/>
            <person name="Puiu D."/>
            <person name="Wang H."/>
            <person name="Twardziok S.O."/>
            <person name="Deal K.R."/>
            <person name="Huo N."/>
            <person name="Zhu T."/>
            <person name="Wang L."/>
            <person name="Wang Y."/>
            <person name="McGuire P.E."/>
            <person name="Liu S."/>
            <person name="Long H."/>
            <person name="Ramasamy R.K."/>
            <person name="Rodriguez J.C."/>
            <person name="Van S.L."/>
            <person name="Yuan L."/>
            <person name="Wang Z."/>
            <person name="Xia Z."/>
            <person name="Xiao L."/>
            <person name="Anderson O.D."/>
            <person name="Ouyang S."/>
            <person name="Liang Y."/>
            <person name="Zimin A.V."/>
            <person name="Pertea G."/>
            <person name="Qi P."/>
            <person name="Bennetzen J.L."/>
            <person name="Dai X."/>
            <person name="Dawson M.W."/>
            <person name="Muller H.G."/>
            <person name="Kugler K."/>
            <person name="Rivarola-Duarte L."/>
            <person name="Spannagl M."/>
            <person name="Mayer K.F.X."/>
            <person name="Lu F.H."/>
            <person name="Bevan M.W."/>
            <person name="Leroy P."/>
            <person name="Li P."/>
            <person name="You F.M."/>
            <person name="Sun Q."/>
            <person name="Liu Z."/>
            <person name="Lyons E."/>
            <person name="Wicker T."/>
            <person name="Salzberg S.L."/>
            <person name="Devos K.M."/>
            <person name="Dvorak J."/>
        </authorList>
    </citation>
    <scope>NUCLEOTIDE SEQUENCE [LARGE SCALE GENOMIC DNA]</scope>
    <source>
        <strain evidence="2">cv. AL8/78</strain>
    </source>
</reference>
<dbReference type="Proteomes" id="UP000015105">
    <property type="component" value="Chromosome 4D"/>
</dbReference>
<feature type="compositionally biased region" description="Basic residues" evidence="1">
    <location>
        <begin position="1"/>
        <end position="15"/>
    </location>
</feature>
<reference evidence="2" key="5">
    <citation type="journal article" date="2021" name="G3 (Bethesda)">
        <title>Aegilops tauschii genome assembly Aet v5.0 features greater sequence contiguity and improved annotation.</title>
        <authorList>
            <person name="Wang L."/>
            <person name="Zhu T."/>
            <person name="Rodriguez J.C."/>
            <person name="Deal K.R."/>
            <person name="Dubcovsky J."/>
            <person name="McGuire P.E."/>
            <person name="Lux T."/>
            <person name="Spannagl M."/>
            <person name="Mayer K.F.X."/>
            <person name="Baldrich P."/>
            <person name="Meyers B.C."/>
            <person name="Huo N."/>
            <person name="Gu Y.Q."/>
            <person name="Zhou H."/>
            <person name="Devos K.M."/>
            <person name="Bennetzen J.L."/>
            <person name="Unver T."/>
            <person name="Budak H."/>
            <person name="Gulick P.J."/>
            <person name="Galiba G."/>
            <person name="Kalapos B."/>
            <person name="Nelson D.R."/>
            <person name="Li P."/>
            <person name="You F.M."/>
            <person name="Luo M.C."/>
            <person name="Dvorak J."/>
        </authorList>
    </citation>
    <scope>NUCLEOTIDE SEQUENCE [LARGE SCALE GENOMIC DNA]</scope>
    <source>
        <strain evidence="2">cv. AL8/78</strain>
    </source>
</reference>
<evidence type="ECO:0000313" key="3">
    <source>
        <dbReference type="Proteomes" id="UP000015105"/>
    </source>
</evidence>
<protein>
    <submittedName>
        <fullName evidence="2">Uncharacterized protein</fullName>
    </submittedName>
</protein>
<dbReference type="EnsemblPlants" id="AET4Gv20069600.3">
    <property type="protein sequence ID" value="AET4Gv20069600.3"/>
    <property type="gene ID" value="AET4Gv20069600"/>
</dbReference>
<sequence>HMVKLRKHTRTQPRKKPNEALPRTLFLGAHKD</sequence>
<organism evidence="2 3">
    <name type="scientific">Aegilops tauschii subsp. strangulata</name>
    <name type="common">Goatgrass</name>
    <dbReference type="NCBI Taxonomy" id="200361"/>
    <lineage>
        <taxon>Eukaryota</taxon>
        <taxon>Viridiplantae</taxon>
        <taxon>Streptophyta</taxon>
        <taxon>Embryophyta</taxon>
        <taxon>Tracheophyta</taxon>
        <taxon>Spermatophyta</taxon>
        <taxon>Magnoliopsida</taxon>
        <taxon>Liliopsida</taxon>
        <taxon>Poales</taxon>
        <taxon>Poaceae</taxon>
        <taxon>BOP clade</taxon>
        <taxon>Pooideae</taxon>
        <taxon>Triticodae</taxon>
        <taxon>Triticeae</taxon>
        <taxon>Triticinae</taxon>
        <taxon>Aegilops</taxon>
    </lineage>
</organism>
<proteinExistence type="predicted"/>
<accession>A0A453H5B0</accession>
<evidence type="ECO:0000256" key="1">
    <source>
        <dbReference type="SAM" id="MobiDB-lite"/>
    </source>
</evidence>
<reference evidence="3" key="2">
    <citation type="journal article" date="2017" name="Nat. Plants">
        <title>The Aegilops tauschii genome reveals multiple impacts of transposons.</title>
        <authorList>
            <person name="Zhao G."/>
            <person name="Zou C."/>
            <person name="Li K."/>
            <person name="Wang K."/>
            <person name="Li T."/>
            <person name="Gao L."/>
            <person name="Zhang X."/>
            <person name="Wang H."/>
            <person name="Yang Z."/>
            <person name="Liu X."/>
            <person name="Jiang W."/>
            <person name="Mao L."/>
            <person name="Kong X."/>
            <person name="Jiao Y."/>
            <person name="Jia J."/>
        </authorList>
    </citation>
    <scope>NUCLEOTIDE SEQUENCE [LARGE SCALE GENOMIC DNA]</scope>
    <source>
        <strain evidence="3">cv. AL8/78</strain>
    </source>
</reference>
<reference evidence="3" key="1">
    <citation type="journal article" date="2014" name="Science">
        <title>Ancient hybridizations among the ancestral genomes of bread wheat.</title>
        <authorList>
            <consortium name="International Wheat Genome Sequencing Consortium,"/>
            <person name="Marcussen T."/>
            <person name="Sandve S.R."/>
            <person name="Heier L."/>
            <person name="Spannagl M."/>
            <person name="Pfeifer M."/>
            <person name="Jakobsen K.S."/>
            <person name="Wulff B.B."/>
            <person name="Steuernagel B."/>
            <person name="Mayer K.F."/>
            <person name="Olsen O.A."/>
        </authorList>
    </citation>
    <scope>NUCLEOTIDE SEQUENCE [LARGE SCALE GENOMIC DNA]</scope>
    <source>
        <strain evidence="3">cv. AL8/78</strain>
    </source>
</reference>
<dbReference type="Gramene" id="AET4Gv20069600.3">
    <property type="protein sequence ID" value="AET4Gv20069600.3"/>
    <property type="gene ID" value="AET4Gv20069600"/>
</dbReference>
<feature type="region of interest" description="Disordered" evidence="1">
    <location>
        <begin position="1"/>
        <end position="32"/>
    </location>
</feature>
<keyword evidence="3" id="KW-1185">Reference proteome</keyword>
<dbReference type="AlphaFoldDB" id="A0A453H5B0"/>
<reference evidence="2" key="4">
    <citation type="submission" date="2019-03" db="UniProtKB">
        <authorList>
            <consortium name="EnsemblPlants"/>
        </authorList>
    </citation>
    <scope>IDENTIFICATION</scope>
</reference>
<evidence type="ECO:0000313" key="2">
    <source>
        <dbReference type="EnsemblPlants" id="AET4Gv20069600.3"/>
    </source>
</evidence>
<name>A0A453H5B0_AEGTS</name>